<evidence type="ECO:0000256" key="2">
    <source>
        <dbReference type="SAM" id="Phobius"/>
    </source>
</evidence>
<feature type="transmembrane region" description="Helical" evidence="2">
    <location>
        <begin position="12"/>
        <end position="33"/>
    </location>
</feature>
<evidence type="ECO:0000256" key="1">
    <source>
        <dbReference type="SAM" id="Coils"/>
    </source>
</evidence>
<sequence>MFDLTVLGYDLYHLFFYFTIYAFIGWCMETAYVSYLDKRFVNRGFLNGPFCPIYGFGVILIISVLRPVKDNLVLLFLGSFVFTSLLEYFTAFILEKAFNSTWWDYSDKPFNIRGRICLSNSTLWAVLSTIIVRYVQPYTTRLVDQIPHNVGITTLYILLIYFIIDLIFSVISVIGLNIRLKKLYMLSMELQAKLEYVKSATIGKIAELENMLQELKNRYNNLLNRNKLSQIRILKAFPRLKSLKFNNVLNDLKENIKKYSRF</sequence>
<feature type="coiled-coil region" evidence="1">
    <location>
        <begin position="198"/>
        <end position="232"/>
    </location>
</feature>
<protein>
    <recommendedName>
        <fullName evidence="5">ABC transporter permease</fullName>
    </recommendedName>
</protein>
<dbReference type="EMBL" id="NIOJ01000023">
    <property type="protein sequence ID" value="PNT98874.1"/>
    <property type="molecule type" value="Genomic_DNA"/>
</dbReference>
<reference evidence="3 4" key="1">
    <citation type="submission" date="2017-06" db="EMBL/GenBank/DDBJ databases">
        <title>Investigating the central metabolism of Clostridium thermosuccinogenes.</title>
        <authorList>
            <person name="Koendjbiharie J.G."/>
            <person name="van Kranenburg R."/>
        </authorList>
    </citation>
    <scope>NUCLEOTIDE SEQUENCE [LARGE SCALE GENOMIC DNA]</scope>
    <source>
        <strain evidence="3 4">DSM 5806</strain>
    </source>
</reference>
<keyword evidence="2" id="KW-1133">Transmembrane helix</keyword>
<dbReference type="AlphaFoldDB" id="A0A2K2FE21"/>
<keyword evidence="2" id="KW-0812">Transmembrane</keyword>
<dbReference type="Pfam" id="PF06541">
    <property type="entry name" value="ABC_trans_CmpB"/>
    <property type="match status" value="1"/>
</dbReference>
<dbReference type="RefSeq" id="WP_103081610.1">
    <property type="nucleotide sequence ID" value="NZ_CP021850.1"/>
</dbReference>
<dbReference type="KEGG" id="cthd:CDO33_10520"/>
<name>A0A2K2FE21_9CLOT</name>
<keyword evidence="4" id="KW-1185">Reference proteome</keyword>
<evidence type="ECO:0008006" key="5">
    <source>
        <dbReference type="Google" id="ProtNLM"/>
    </source>
</evidence>
<feature type="transmembrane region" description="Helical" evidence="2">
    <location>
        <begin position="155"/>
        <end position="178"/>
    </location>
</feature>
<gene>
    <name evidence="3" type="ORF">CDQ84_10060</name>
</gene>
<proteinExistence type="predicted"/>
<comment type="caution">
    <text evidence="3">The sequence shown here is derived from an EMBL/GenBank/DDBJ whole genome shotgun (WGS) entry which is preliminary data.</text>
</comment>
<feature type="transmembrane region" description="Helical" evidence="2">
    <location>
        <begin position="72"/>
        <end position="94"/>
    </location>
</feature>
<keyword evidence="1" id="KW-0175">Coiled coil</keyword>
<keyword evidence="2" id="KW-0472">Membrane</keyword>
<organism evidence="3 4">
    <name type="scientific">Clostridium thermosuccinogenes</name>
    <dbReference type="NCBI Taxonomy" id="84032"/>
    <lineage>
        <taxon>Bacteria</taxon>
        <taxon>Bacillati</taxon>
        <taxon>Bacillota</taxon>
        <taxon>Clostridia</taxon>
        <taxon>Eubacteriales</taxon>
        <taxon>Clostridiaceae</taxon>
        <taxon>Clostridium</taxon>
    </lineage>
</organism>
<evidence type="ECO:0000313" key="3">
    <source>
        <dbReference type="EMBL" id="PNT98874.1"/>
    </source>
</evidence>
<evidence type="ECO:0000313" key="4">
    <source>
        <dbReference type="Proteomes" id="UP000236151"/>
    </source>
</evidence>
<dbReference type="InterPro" id="IPR010540">
    <property type="entry name" value="CmpB_TMEM229"/>
</dbReference>
<dbReference type="OrthoDB" id="9789229at2"/>
<feature type="transmembrane region" description="Helical" evidence="2">
    <location>
        <begin position="45"/>
        <end position="66"/>
    </location>
</feature>
<feature type="transmembrane region" description="Helical" evidence="2">
    <location>
        <begin position="115"/>
        <end position="135"/>
    </location>
</feature>
<accession>A0A2K2FE21</accession>
<dbReference type="Proteomes" id="UP000236151">
    <property type="component" value="Unassembled WGS sequence"/>
</dbReference>